<dbReference type="InterPro" id="IPR014752">
    <property type="entry name" value="Arrestin-like_C"/>
</dbReference>
<dbReference type="AlphaFoldDB" id="A0A2H3JEJ4"/>
<dbReference type="Proteomes" id="UP000218811">
    <property type="component" value="Unassembled WGS sequence"/>
</dbReference>
<organism evidence="2 3">
    <name type="scientific">Wolfiporia cocos (strain MD-104)</name>
    <name type="common">Brown rot fungus</name>
    <dbReference type="NCBI Taxonomy" id="742152"/>
    <lineage>
        <taxon>Eukaryota</taxon>
        <taxon>Fungi</taxon>
        <taxon>Dikarya</taxon>
        <taxon>Basidiomycota</taxon>
        <taxon>Agaricomycotina</taxon>
        <taxon>Agaricomycetes</taxon>
        <taxon>Polyporales</taxon>
        <taxon>Phaeolaceae</taxon>
        <taxon>Wolfiporia</taxon>
    </lineage>
</organism>
<gene>
    <name evidence="2" type="ORF">WOLCODRAFT_67744</name>
</gene>
<reference evidence="2 3" key="1">
    <citation type="journal article" date="2012" name="Science">
        <title>The Paleozoic origin of enzymatic lignin decomposition reconstructed from 31 fungal genomes.</title>
        <authorList>
            <person name="Floudas D."/>
            <person name="Binder M."/>
            <person name="Riley R."/>
            <person name="Barry K."/>
            <person name="Blanchette R.A."/>
            <person name="Henrissat B."/>
            <person name="Martinez A.T."/>
            <person name="Otillar R."/>
            <person name="Spatafora J.W."/>
            <person name="Yadav J.S."/>
            <person name="Aerts A."/>
            <person name="Benoit I."/>
            <person name="Boyd A."/>
            <person name="Carlson A."/>
            <person name="Copeland A."/>
            <person name="Coutinho P.M."/>
            <person name="de Vries R.P."/>
            <person name="Ferreira P."/>
            <person name="Findley K."/>
            <person name="Foster B."/>
            <person name="Gaskell J."/>
            <person name="Glotzer D."/>
            <person name="Gorecki P."/>
            <person name="Heitman J."/>
            <person name="Hesse C."/>
            <person name="Hori C."/>
            <person name="Igarashi K."/>
            <person name="Jurgens J.A."/>
            <person name="Kallen N."/>
            <person name="Kersten P."/>
            <person name="Kohler A."/>
            <person name="Kuees U."/>
            <person name="Kumar T.K.A."/>
            <person name="Kuo A."/>
            <person name="LaButti K."/>
            <person name="Larrondo L.F."/>
            <person name="Lindquist E."/>
            <person name="Ling A."/>
            <person name="Lombard V."/>
            <person name="Lucas S."/>
            <person name="Lundell T."/>
            <person name="Martin R."/>
            <person name="McLaughlin D.J."/>
            <person name="Morgenstern I."/>
            <person name="Morin E."/>
            <person name="Murat C."/>
            <person name="Nagy L.G."/>
            <person name="Nolan M."/>
            <person name="Ohm R.A."/>
            <person name="Patyshakuliyeva A."/>
            <person name="Rokas A."/>
            <person name="Ruiz-Duenas F.J."/>
            <person name="Sabat G."/>
            <person name="Salamov A."/>
            <person name="Samejima M."/>
            <person name="Schmutz J."/>
            <person name="Slot J.C."/>
            <person name="St John F."/>
            <person name="Stenlid J."/>
            <person name="Sun H."/>
            <person name="Sun S."/>
            <person name="Syed K."/>
            <person name="Tsang A."/>
            <person name="Wiebenga A."/>
            <person name="Young D."/>
            <person name="Pisabarro A."/>
            <person name="Eastwood D.C."/>
            <person name="Martin F."/>
            <person name="Cullen D."/>
            <person name="Grigoriev I.V."/>
            <person name="Hibbett D.S."/>
        </authorList>
    </citation>
    <scope>NUCLEOTIDE SEQUENCE [LARGE SCALE GENOMIC DNA]</scope>
    <source>
        <strain evidence="2 3">MD-104</strain>
    </source>
</reference>
<feature type="compositionally biased region" description="Polar residues" evidence="1">
    <location>
        <begin position="1"/>
        <end position="20"/>
    </location>
</feature>
<dbReference type="OrthoDB" id="3242181at2759"/>
<dbReference type="OMA" id="PFIYYPR"/>
<evidence type="ECO:0000313" key="2">
    <source>
        <dbReference type="EMBL" id="PCH40301.1"/>
    </source>
</evidence>
<sequence length="431" mass="47248">MSTTNLPGYTSRTPAYTSEPQPDERRLALNRLWPRPSSEFVKQSKTGAVSLRLIEQEDNVSLPVYGCGDTVEGAVNLTKPNTATSVEVKLEGRLRLKEVAEGGTTTNQLCLFTVMLWSQEGNLEPCPSSLPFSFTIPTTFSDGKNIYPLPPTHEAHLAGVPGFHAVIDYYITVTVQKNKPAGLLRAGSSIISTPLLYYPRSRPAVPLPPPLLHNIQLATLLETPEWRCYDSAITAKLPGGKDIISRFYVPSARVFCMSEPIPFHLTFTSSALSLAAFLPLGPTNRKSSKHCTHVQLLRQTNVDVRNAVILGTKTDIWQTLEIGNGTFRLTGDGPDWIAFAGEVYVKSQIKVGGFKAGGLTIKDFLVLSMTPPEPTKAPFNELRQVIPVRLTTDPWSADGARQIYADSEFSVPSSPEESRLDVHSLPYRAVA</sequence>
<keyword evidence="3" id="KW-1185">Reference proteome</keyword>
<feature type="region of interest" description="Disordered" evidence="1">
    <location>
        <begin position="1"/>
        <end position="23"/>
    </location>
</feature>
<name>A0A2H3JEJ4_WOLCO</name>
<proteinExistence type="predicted"/>
<dbReference type="EMBL" id="KB468053">
    <property type="protein sequence ID" value="PCH40301.1"/>
    <property type="molecule type" value="Genomic_DNA"/>
</dbReference>
<evidence type="ECO:0008006" key="4">
    <source>
        <dbReference type="Google" id="ProtNLM"/>
    </source>
</evidence>
<evidence type="ECO:0000256" key="1">
    <source>
        <dbReference type="SAM" id="MobiDB-lite"/>
    </source>
</evidence>
<dbReference type="Gene3D" id="2.60.40.640">
    <property type="match status" value="1"/>
</dbReference>
<accession>A0A2H3JEJ4</accession>
<evidence type="ECO:0000313" key="3">
    <source>
        <dbReference type="Proteomes" id="UP000218811"/>
    </source>
</evidence>
<dbReference type="STRING" id="742152.A0A2H3JEJ4"/>
<protein>
    <recommendedName>
        <fullName evidence="4">Arrestin-like N-terminal domain-containing protein</fullName>
    </recommendedName>
</protein>